<dbReference type="EMBL" id="DVFO01000101">
    <property type="protein sequence ID" value="HIQ61776.1"/>
    <property type="molecule type" value="Genomic_DNA"/>
</dbReference>
<organism evidence="2 3">
    <name type="scientific">Candidatus Enterenecus faecium</name>
    <dbReference type="NCBI Taxonomy" id="2840780"/>
    <lineage>
        <taxon>Bacteria</taxon>
        <taxon>Bacillati</taxon>
        <taxon>Bacillota</taxon>
        <taxon>Clostridia</taxon>
        <taxon>Eubacteriales</taxon>
        <taxon>Candidatus Enterenecus</taxon>
    </lineage>
</organism>
<sequence length="146" mass="15973">MSQRPRYFIVEASALPEIYLKVAEAKRLLETGEAQTVNAATQRVGISRSAFYKYKDAVRPFRDMLHGRIVTIQILLRNRPGALSGVLNMFADWGGNVLTINQAIPGGESAAVTLGLETSGLSMELEDLLATLRDLPEVLRCEVLAG</sequence>
<protein>
    <submittedName>
        <fullName evidence="2">ACT domain-containing protein</fullName>
    </submittedName>
</protein>
<reference evidence="2" key="1">
    <citation type="submission" date="2020-10" db="EMBL/GenBank/DDBJ databases">
        <authorList>
            <person name="Gilroy R."/>
        </authorList>
    </citation>
    <scope>NUCLEOTIDE SEQUENCE</scope>
    <source>
        <strain evidence="2">ChiGjej2B2-12916</strain>
    </source>
</reference>
<feature type="domain" description="ACT" evidence="1">
    <location>
        <begin position="71"/>
        <end position="146"/>
    </location>
</feature>
<dbReference type="InterPro" id="IPR002912">
    <property type="entry name" value="ACT_dom"/>
</dbReference>
<comment type="caution">
    <text evidence="2">The sequence shown here is derived from an EMBL/GenBank/DDBJ whole genome shotgun (WGS) entry which is preliminary data.</text>
</comment>
<evidence type="ECO:0000259" key="1">
    <source>
        <dbReference type="PROSITE" id="PS51671"/>
    </source>
</evidence>
<dbReference type="InterPro" id="IPR008310">
    <property type="entry name" value="UPF0735_ACT_dom-cont"/>
</dbReference>
<dbReference type="Gene3D" id="3.30.70.260">
    <property type="match status" value="1"/>
</dbReference>
<proteinExistence type="predicted"/>
<evidence type="ECO:0000313" key="3">
    <source>
        <dbReference type="Proteomes" id="UP000886879"/>
    </source>
</evidence>
<dbReference type="PROSITE" id="PS51671">
    <property type="entry name" value="ACT"/>
    <property type="match status" value="1"/>
</dbReference>
<dbReference type="AlphaFoldDB" id="A0A9D1CH68"/>
<gene>
    <name evidence="2" type="ORF">IAD31_09325</name>
</gene>
<dbReference type="NCBIfam" id="NF003361">
    <property type="entry name" value="PRK04435.1"/>
    <property type="match status" value="1"/>
</dbReference>
<accession>A0A9D1CH68</accession>
<dbReference type="InterPro" id="IPR045865">
    <property type="entry name" value="ACT-like_dom_sf"/>
</dbReference>
<reference evidence="2" key="2">
    <citation type="journal article" date="2021" name="PeerJ">
        <title>Extensive microbial diversity within the chicken gut microbiome revealed by metagenomics and culture.</title>
        <authorList>
            <person name="Gilroy R."/>
            <person name="Ravi A."/>
            <person name="Getino M."/>
            <person name="Pursley I."/>
            <person name="Horton D.L."/>
            <person name="Alikhan N.F."/>
            <person name="Baker D."/>
            <person name="Gharbi K."/>
            <person name="Hall N."/>
            <person name="Watson M."/>
            <person name="Adriaenssens E.M."/>
            <person name="Foster-Nyarko E."/>
            <person name="Jarju S."/>
            <person name="Secka A."/>
            <person name="Antonio M."/>
            <person name="Oren A."/>
            <person name="Chaudhuri R.R."/>
            <person name="La Ragione R."/>
            <person name="Hildebrand F."/>
            <person name="Pallen M.J."/>
        </authorList>
    </citation>
    <scope>NUCLEOTIDE SEQUENCE</scope>
    <source>
        <strain evidence="2">ChiGjej2B2-12916</strain>
    </source>
</reference>
<dbReference type="Pfam" id="PF01842">
    <property type="entry name" value="ACT"/>
    <property type="match status" value="1"/>
</dbReference>
<dbReference type="SUPFAM" id="SSF55021">
    <property type="entry name" value="ACT-like"/>
    <property type="match status" value="1"/>
</dbReference>
<name>A0A9D1CH68_9FIRM</name>
<evidence type="ECO:0000313" key="2">
    <source>
        <dbReference type="EMBL" id="HIQ61776.1"/>
    </source>
</evidence>
<dbReference type="Proteomes" id="UP000886879">
    <property type="component" value="Unassembled WGS sequence"/>
</dbReference>
<dbReference type="PIRSF" id="PIRSF025624">
    <property type="entry name" value="ACT_PheB"/>
    <property type="match status" value="1"/>
</dbReference>